<reference evidence="1 2" key="1">
    <citation type="submission" date="2020-08" db="EMBL/GenBank/DDBJ databases">
        <authorList>
            <person name="Newling K."/>
            <person name="Davey J."/>
            <person name="Forrester S."/>
        </authorList>
    </citation>
    <scope>NUCLEOTIDE SEQUENCE [LARGE SCALE GENOMIC DNA]</scope>
    <source>
        <strain evidence="2">Crithidia deanei Carvalho (ATCC PRA-265)</strain>
    </source>
</reference>
<gene>
    <name evidence="1" type="ORF">ADEAN_000345400</name>
</gene>
<protein>
    <submittedName>
        <fullName evidence="1">Uncharacterized protein</fullName>
    </submittedName>
</protein>
<sequence length="205" mass="23796">MEADEEPRTNSTEQEKIRLELFSLQMEIIKTIDVADRFAPTEWCSLRYLFLDELSDDTTTTTSSKNKNTVFLPMLSRPRQLYPEHVQKRRQSLTPAQLRVLLFTHDNNNGSNDSGVPHPRLRIAQSQYRRVSSIECAFAVYEKECKLFNQTLESKYDNLLTVTDDNNNNQNNQKEETTMEDHYVSLIVSDFSTLDPEAVSMCWST</sequence>
<proteinExistence type="predicted"/>
<accession>A0A7G2C8B2</accession>
<name>A0A7G2C8B2_9TRYP</name>
<dbReference type="EMBL" id="LR877150">
    <property type="protein sequence ID" value="CAD2215996.1"/>
    <property type="molecule type" value="Genomic_DNA"/>
</dbReference>
<dbReference type="Proteomes" id="UP000515908">
    <property type="component" value="Chromosome 06"/>
</dbReference>
<organism evidence="1 2">
    <name type="scientific">Angomonas deanei</name>
    <dbReference type="NCBI Taxonomy" id="59799"/>
    <lineage>
        <taxon>Eukaryota</taxon>
        <taxon>Discoba</taxon>
        <taxon>Euglenozoa</taxon>
        <taxon>Kinetoplastea</taxon>
        <taxon>Metakinetoplastina</taxon>
        <taxon>Trypanosomatida</taxon>
        <taxon>Trypanosomatidae</taxon>
        <taxon>Strigomonadinae</taxon>
        <taxon>Angomonas</taxon>
    </lineage>
</organism>
<keyword evidence="2" id="KW-1185">Reference proteome</keyword>
<dbReference type="VEuPathDB" id="TriTrypDB:ADEAN_000345400"/>
<dbReference type="AlphaFoldDB" id="A0A7G2C8B2"/>
<evidence type="ECO:0000313" key="2">
    <source>
        <dbReference type="Proteomes" id="UP000515908"/>
    </source>
</evidence>
<evidence type="ECO:0000313" key="1">
    <source>
        <dbReference type="EMBL" id="CAD2215996.1"/>
    </source>
</evidence>